<keyword evidence="7" id="KW-0808">Transferase</keyword>
<keyword evidence="4" id="KW-0597">Phosphoprotein</keyword>
<dbReference type="GO" id="GO:0034355">
    <property type="term" value="P:NAD+ biosynthetic process via the salvage pathway"/>
    <property type="evidence" value="ECO:0007669"/>
    <property type="project" value="TreeGrafter"/>
</dbReference>
<evidence type="ECO:0000256" key="3">
    <source>
        <dbReference type="ARBA" id="ARBA00013236"/>
    </source>
</evidence>
<dbReference type="InterPro" id="IPR007229">
    <property type="entry name" value="Nic_PRibTrfase-Fam"/>
</dbReference>
<dbReference type="Gene3D" id="3.20.20.70">
    <property type="entry name" value="Aldolase class I"/>
    <property type="match status" value="1"/>
</dbReference>
<dbReference type="InterPro" id="IPR013785">
    <property type="entry name" value="Aldolase_TIM"/>
</dbReference>
<dbReference type="InterPro" id="IPR006405">
    <property type="entry name" value="Nic_PRibTrfase_pncB"/>
</dbReference>
<sequence>VTAGLDLPRLFLDLYQLTMSQSYWRTDPNKEATFELSFRSLPKDRNYLVIHGIERALKIVSNLSFDDESIKSLRGMRKFDESFLNYLSEVRFTGSARTMSDGDIAFAGEPVFQIKAPIIQGQLLETVLINTINLRTLLATKCSRVIHAARGKAVVDFGARRAHGIEAGEALSEASYLVGFSGTATVSGGIGADIPLVGTMAHSYVMSFESELDAFRAYAKEFPSECTLLVDTYDTSTGIENAVKVGKEMDSVGERLKAIRLDSGDFLTHATNARAAFEKAALSYVNILASGGLDEYEIDRLERESAPIDGYGVGTKVSVSSDAPWSESVYKMVEIDGVPVFKSSEDKRSLPHQKSVHRESGFDGLFVRDTISASGTASGTRNVRSMLRNRLLKGERVIDPVSIQSSRNYHISEIARLPDKFKNLRENVPYPVEIILPGQTDPL</sequence>
<dbReference type="InterPro" id="IPR036068">
    <property type="entry name" value="Nicotinate_pribotase-like_C"/>
</dbReference>
<dbReference type="SUPFAM" id="SSF51690">
    <property type="entry name" value="Nicotinate/Quinolinate PRTase C-terminal domain-like"/>
    <property type="match status" value="1"/>
</dbReference>
<dbReference type="AlphaFoldDB" id="A0A381TTV3"/>
<dbReference type="SUPFAM" id="SSF54675">
    <property type="entry name" value="Nicotinate/Quinolinate PRTase N-terminal domain-like"/>
    <property type="match status" value="1"/>
</dbReference>
<evidence type="ECO:0000256" key="2">
    <source>
        <dbReference type="ARBA" id="ARBA00010897"/>
    </source>
</evidence>
<dbReference type="NCBIfam" id="TIGR01513">
    <property type="entry name" value="NAPRTase_put"/>
    <property type="match status" value="1"/>
</dbReference>
<dbReference type="PANTHER" id="PTHR11098">
    <property type="entry name" value="NICOTINATE PHOSPHORIBOSYLTRANSFERASE"/>
    <property type="match status" value="1"/>
</dbReference>
<name>A0A381TTV3_9ZZZZ</name>
<evidence type="ECO:0000256" key="4">
    <source>
        <dbReference type="ARBA" id="ARBA00022553"/>
    </source>
</evidence>
<evidence type="ECO:0000256" key="5">
    <source>
        <dbReference type="ARBA" id="ARBA00022598"/>
    </source>
</evidence>
<reference evidence="11" key="1">
    <citation type="submission" date="2018-05" db="EMBL/GenBank/DDBJ databases">
        <authorList>
            <person name="Lanie J.A."/>
            <person name="Ng W.-L."/>
            <person name="Kazmierczak K.M."/>
            <person name="Andrzejewski T.M."/>
            <person name="Davidsen T.M."/>
            <person name="Wayne K.J."/>
            <person name="Tettelin H."/>
            <person name="Glass J.I."/>
            <person name="Rusch D."/>
            <person name="Podicherti R."/>
            <person name="Tsui H.-C.T."/>
            <person name="Winkler M.E."/>
        </authorList>
    </citation>
    <scope>NUCLEOTIDE SEQUENCE</scope>
</reference>
<proteinExistence type="inferred from homology"/>
<dbReference type="InterPro" id="IPR040727">
    <property type="entry name" value="NAPRTase_N"/>
</dbReference>
<dbReference type="GO" id="GO:0004516">
    <property type="term" value="F:nicotinate phosphoribosyltransferase activity"/>
    <property type="evidence" value="ECO:0007669"/>
    <property type="project" value="UniProtKB-EC"/>
</dbReference>
<evidence type="ECO:0000256" key="8">
    <source>
        <dbReference type="ARBA" id="ARBA00048668"/>
    </source>
</evidence>
<dbReference type="GO" id="GO:0005829">
    <property type="term" value="C:cytosol"/>
    <property type="evidence" value="ECO:0007669"/>
    <property type="project" value="TreeGrafter"/>
</dbReference>
<comment type="pathway">
    <text evidence="1">Cofactor biosynthesis; NAD(+) biosynthesis; nicotinate D-ribonucleotide from nicotinate: step 1/1.</text>
</comment>
<evidence type="ECO:0000313" key="11">
    <source>
        <dbReference type="EMBL" id="SVA17473.1"/>
    </source>
</evidence>
<dbReference type="CDD" id="cd01570">
    <property type="entry name" value="NAPRTase_A"/>
    <property type="match status" value="1"/>
</dbReference>
<comment type="similarity">
    <text evidence="2">Belongs to the NAPRTase family.</text>
</comment>
<dbReference type="Gene3D" id="3.20.140.10">
    <property type="entry name" value="nicotinate phosphoribosyltransferase"/>
    <property type="match status" value="1"/>
</dbReference>
<dbReference type="EC" id="6.3.4.21" evidence="3"/>
<feature type="domain" description="Nicotinate/nicotinamide phosphoribosyltransferase" evidence="9">
    <location>
        <begin position="154"/>
        <end position="323"/>
    </location>
</feature>
<comment type="catalytic activity">
    <reaction evidence="8">
        <text>5-phospho-alpha-D-ribose 1-diphosphate + nicotinate + ATP + H2O = nicotinate beta-D-ribonucleotide + ADP + phosphate + diphosphate</text>
        <dbReference type="Rhea" id="RHEA:36163"/>
        <dbReference type="ChEBI" id="CHEBI:15377"/>
        <dbReference type="ChEBI" id="CHEBI:30616"/>
        <dbReference type="ChEBI" id="CHEBI:32544"/>
        <dbReference type="ChEBI" id="CHEBI:33019"/>
        <dbReference type="ChEBI" id="CHEBI:43474"/>
        <dbReference type="ChEBI" id="CHEBI:57502"/>
        <dbReference type="ChEBI" id="CHEBI:58017"/>
        <dbReference type="ChEBI" id="CHEBI:456216"/>
        <dbReference type="EC" id="6.3.4.21"/>
    </reaction>
</comment>
<feature type="non-terminal residue" evidence="11">
    <location>
        <position position="1"/>
    </location>
</feature>
<accession>A0A381TTV3</accession>
<dbReference type="Pfam" id="PF04095">
    <property type="entry name" value="NAPRTase"/>
    <property type="match status" value="1"/>
</dbReference>
<dbReference type="EMBL" id="UINC01004873">
    <property type="protein sequence ID" value="SVA17473.1"/>
    <property type="molecule type" value="Genomic_DNA"/>
</dbReference>
<dbReference type="NCBIfam" id="NF009131">
    <property type="entry name" value="PRK12484.1"/>
    <property type="match status" value="1"/>
</dbReference>
<evidence type="ECO:0000259" key="10">
    <source>
        <dbReference type="Pfam" id="PF17767"/>
    </source>
</evidence>
<evidence type="ECO:0000256" key="6">
    <source>
        <dbReference type="ARBA" id="ARBA00022642"/>
    </source>
</evidence>
<gene>
    <name evidence="11" type="ORF">METZ01_LOCUS70327</name>
</gene>
<evidence type="ECO:0000256" key="7">
    <source>
        <dbReference type="ARBA" id="ARBA00022679"/>
    </source>
</evidence>
<dbReference type="PANTHER" id="PTHR11098:SF1">
    <property type="entry name" value="NICOTINATE PHOSPHORIBOSYLTRANSFERASE"/>
    <property type="match status" value="1"/>
</dbReference>
<dbReference type="UniPathway" id="UPA00253">
    <property type="reaction ID" value="UER00457"/>
</dbReference>
<evidence type="ECO:0000256" key="1">
    <source>
        <dbReference type="ARBA" id="ARBA00004952"/>
    </source>
</evidence>
<feature type="domain" description="Nicotinate phosphoribosyltransferase N-terminal" evidence="10">
    <location>
        <begin position="11"/>
        <end position="133"/>
    </location>
</feature>
<keyword evidence="5" id="KW-0436">Ligase</keyword>
<organism evidence="11">
    <name type="scientific">marine metagenome</name>
    <dbReference type="NCBI Taxonomy" id="408172"/>
    <lineage>
        <taxon>unclassified sequences</taxon>
        <taxon>metagenomes</taxon>
        <taxon>ecological metagenomes</taxon>
    </lineage>
</organism>
<keyword evidence="6" id="KW-0662">Pyridine nucleotide biosynthesis</keyword>
<dbReference type="Pfam" id="PF17767">
    <property type="entry name" value="NAPRTase_N"/>
    <property type="match status" value="1"/>
</dbReference>
<dbReference type="InterPro" id="IPR041525">
    <property type="entry name" value="N/Namide_PRibTrfase"/>
</dbReference>
<dbReference type="PIRSF" id="PIRSF000484">
    <property type="entry name" value="NAPRT"/>
    <property type="match status" value="1"/>
</dbReference>
<evidence type="ECO:0000259" key="9">
    <source>
        <dbReference type="Pfam" id="PF04095"/>
    </source>
</evidence>
<protein>
    <recommendedName>
        <fullName evidence="3">nicotinate phosphoribosyltransferase</fullName>
        <ecNumber evidence="3">6.3.4.21</ecNumber>
    </recommendedName>
</protein>
<dbReference type="GO" id="GO:0016740">
    <property type="term" value="F:transferase activity"/>
    <property type="evidence" value="ECO:0007669"/>
    <property type="project" value="UniProtKB-KW"/>
</dbReference>